<feature type="domain" description="YbgF trimerisation" evidence="2">
    <location>
        <begin position="70"/>
        <end position="116"/>
    </location>
</feature>
<sequence precursor="true">MCSHILRRMIVVSIAATATVSAVANSAPVYSAYDTNKNNTSNATQSVYSVTDDSNNESVNQPSNNNTYVSSKAQLQLRMQRNINELQREVDELRGQIQENNFQIQQLIQQQKEIAANNKSSNSQAPKNAGKDYSNSLQAASEYNQAIDLILKKKDFKTATSKLESFLSKYPNSKYNTNAHFWLGQLYYVDKKFSKSLTNFKIVAADSSSSKAPEATYRIAQIYQQKGDKTSEKKYLREVIKNYPQSNIAIKAKKDLGLSK</sequence>
<dbReference type="SUPFAM" id="SSF48452">
    <property type="entry name" value="TPR-like"/>
    <property type="match status" value="1"/>
</dbReference>
<keyword evidence="1" id="KW-0175">Coiled coil</keyword>
<dbReference type="InterPro" id="IPR034706">
    <property type="entry name" value="CpoB"/>
</dbReference>
<protein>
    <recommendedName>
        <fullName evidence="1">Cell division coordinator CpoB</fullName>
    </recommendedName>
</protein>
<keyword evidence="1" id="KW-0574">Periplasm</keyword>
<evidence type="ECO:0000256" key="1">
    <source>
        <dbReference type="HAMAP-Rule" id="MF_02066"/>
    </source>
</evidence>
<dbReference type="GO" id="GO:0070206">
    <property type="term" value="P:protein trimerization"/>
    <property type="evidence" value="ECO:0007669"/>
    <property type="project" value="InterPro"/>
</dbReference>
<comment type="subcellular location">
    <subcellularLocation>
        <location evidence="1">Periplasm</location>
    </subcellularLocation>
</comment>
<dbReference type="Gene3D" id="1.20.5.110">
    <property type="match status" value="1"/>
</dbReference>
<dbReference type="KEGG" id="pmai:CF386_06015"/>
<feature type="signal peptide" evidence="1">
    <location>
        <begin position="1"/>
        <end position="24"/>
    </location>
</feature>
<dbReference type="OrthoDB" id="9768142at2"/>
<gene>
    <name evidence="3" type="primary">ygbF</name>
    <name evidence="1" type="synonym">cpoB</name>
    <name evidence="3" type="ORF">CF386_06015</name>
</gene>
<proteinExistence type="inferred from homology"/>
<keyword evidence="1" id="KW-0131">Cell cycle</keyword>
<keyword evidence="1" id="KW-0732">Signal</keyword>
<dbReference type="Pfam" id="PF16331">
    <property type="entry name" value="TolA_bind_tri"/>
    <property type="match status" value="1"/>
</dbReference>
<keyword evidence="4" id="KW-1185">Reference proteome</keyword>
<feature type="coiled-coil region" evidence="1">
    <location>
        <begin position="72"/>
        <end position="110"/>
    </location>
</feature>
<evidence type="ECO:0000259" key="2">
    <source>
        <dbReference type="Pfam" id="PF16331"/>
    </source>
</evidence>
<feature type="chain" id="PRO_5013410559" description="Cell division coordinator CpoB" evidence="1">
    <location>
        <begin position="25"/>
        <end position="260"/>
    </location>
</feature>
<dbReference type="NCBIfam" id="TIGR02795">
    <property type="entry name" value="tol_pal_ybgF"/>
    <property type="match status" value="1"/>
</dbReference>
<dbReference type="GO" id="GO:0030288">
    <property type="term" value="C:outer membrane-bounded periplasmic space"/>
    <property type="evidence" value="ECO:0007669"/>
    <property type="project" value="UniProtKB-UniRule"/>
</dbReference>
<organism evidence="3 4">
    <name type="scientific">Paraphotobacterium marinum</name>
    <dbReference type="NCBI Taxonomy" id="1755811"/>
    <lineage>
        <taxon>Bacteria</taxon>
        <taxon>Pseudomonadati</taxon>
        <taxon>Pseudomonadota</taxon>
        <taxon>Gammaproteobacteria</taxon>
        <taxon>Vibrionales</taxon>
        <taxon>Vibrionaceae</taxon>
        <taxon>Paraphotobacterium</taxon>
    </lineage>
</organism>
<name>A0A220VEJ3_9GAMM</name>
<dbReference type="InterPro" id="IPR011990">
    <property type="entry name" value="TPR-like_helical_dom_sf"/>
</dbReference>
<dbReference type="Proteomes" id="UP000242175">
    <property type="component" value="Chromosome large"/>
</dbReference>
<dbReference type="RefSeq" id="WP_089073500.1">
    <property type="nucleotide sequence ID" value="NZ_CBCSAM010000001.1"/>
</dbReference>
<comment type="similarity">
    <text evidence="1">Belongs to the CpoB family.</text>
</comment>
<dbReference type="Gene3D" id="1.25.40.10">
    <property type="entry name" value="Tetratricopeptide repeat domain"/>
    <property type="match status" value="1"/>
</dbReference>
<dbReference type="HAMAP" id="MF_02066">
    <property type="entry name" value="CpoB"/>
    <property type="match status" value="1"/>
</dbReference>
<keyword evidence="1" id="KW-0132">Cell division</keyword>
<dbReference type="InterPro" id="IPR014162">
    <property type="entry name" value="CpoB_C"/>
</dbReference>
<accession>A0A220VEJ3</accession>
<dbReference type="InterPro" id="IPR019734">
    <property type="entry name" value="TPR_rpt"/>
</dbReference>
<evidence type="ECO:0000313" key="3">
    <source>
        <dbReference type="EMBL" id="ASK78592.1"/>
    </source>
</evidence>
<dbReference type="Pfam" id="PF13174">
    <property type="entry name" value="TPR_6"/>
    <property type="match status" value="1"/>
</dbReference>
<comment type="function">
    <text evidence="1">Mediates coordination of peptidoglycan synthesis and outer membrane constriction during cell division.</text>
</comment>
<dbReference type="InterPro" id="IPR032519">
    <property type="entry name" value="YbgF_tri"/>
</dbReference>
<dbReference type="EMBL" id="CP022355">
    <property type="protein sequence ID" value="ASK78592.1"/>
    <property type="molecule type" value="Genomic_DNA"/>
</dbReference>
<evidence type="ECO:0000313" key="4">
    <source>
        <dbReference type="Proteomes" id="UP000242175"/>
    </source>
</evidence>
<dbReference type="AlphaFoldDB" id="A0A220VEJ3"/>
<reference evidence="3 4" key="1">
    <citation type="journal article" date="2016" name="Int. J. Syst. Evol. Microbiol.">
        <title>Paraphotobacterium marinum gen. nov., sp. nov., a member of the family Vibrionaceae, isolated from surface seawater.</title>
        <authorList>
            <person name="Huang Z."/>
            <person name="Dong C."/>
            <person name="Shao Z."/>
        </authorList>
    </citation>
    <scope>NUCLEOTIDE SEQUENCE [LARGE SCALE GENOMIC DNA]</scope>
    <source>
        <strain evidence="3 4">NSCS20N07D</strain>
    </source>
</reference>
<dbReference type="GO" id="GO:0043093">
    <property type="term" value="P:FtsZ-dependent cytokinesis"/>
    <property type="evidence" value="ECO:0007669"/>
    <property type="project" value="UniProtKB-UniRule"/>
</dbReference>